<dbReference type="Pfam" id="PF01035">
    <property type="entry name" value="DNA_binding_1"/>
    <property type="match status" value="1"/>
</dbReference>
<dbReference type="PANTHER" id="PTHR10815:SF13">
    <property type="entry name" value="METHYLATED-DNA--PROTEIN-CYSTEINE METHYLTRANSFERASE"/>
    <property type="match status" value="1"/>
</dbReference>
<gene>
    <name evidence="8" type="ORF">FTV88_0257</name>
</gene>
<dbReference type="CDD" id="cd06445">
    <property type="entry name" value="ATase"/>
    <property type="match status" value="1"/>
</dbReference>
<dbReference type="GO" id="GO:0003908">
    <property type="term" value="F:methylated-DNA-[protein]-cysteine S-methyltransferase activity"/>
    <property type="evidence" value="ECO:0007669"/>
    <property type="project" value="UniProtKB-EC"/>
</dbReference>
<dbReference type="InterPro" id="IPR036217">
    <property type="entry name" value="MethylDNA_cys_MeTrfase_DNAb"/>
</dbReference>
<feature type="domain" description="Methylated-DNA-[protein]-cysteine S-methyltransferase DNA binding" evidence="7">
    <location>
        <begin position="96"/>
        <end position="177"/>
    </location>
</feature>
<sequence>MGQFTIFHKQCFSIDKWGFIACSWSKGGLWALTLPQETEAEAKISLQKLRKIPIEVAVAAEAEVEEKITHWLKEYLQKGIRNDFPIDFDWTGFPLFYKTVLIEVAKIEAGKTKTYSELAAQVGNAKAVRAIGGALRRNPFPLMIPCHRILAQKGIGGFAGVENRVTLKHRLLQLEGIKL</sequence>
<evidence type="ECO:0000256" key="2">
    <source>
        <dbReference type="ARBA" id="ARBA00022603"/>
    </source>
</evidence>
<comment type="catalytic activity">
    <reaction evidence="6">
        <text>a 6-O-methyl-2'-deoxyguanosine in DNA + L-cysteinyl-[protein] = S-methyl-L-cysteinyl-[protein] + a 2'-deoxyguanosine in DNA</text>
        <dbReference type="Rhea" id="RHEA:24000"/>
        <dbReference type="Rhea" id="RHEA-COMP:10131"/>
        <dbReference type="Rhea" id="RHEA-COMP:10132"/>
        <dbReference type="Rhea" id="RHEA-COMP:11367"/>
        <dbReference type="Rhea" id="RHEA-COMP:11368"/>
        <dbReference type="ChEBI" id="CHEBI:29950"/>
        <dbReference type="ChEBI" id="CHEBI:82612"/>
        <dbReference type="ChEBI" id="CHEBI:85445"/>
        <dbReference type="ChEBI" id="CHEBI:85448"/>
        <dbReference type="EC" id="2.1.1.63"/>
    </reaction>
</comment>
<dbReference type="InterPro" id="IPR001497">
    <property type="entry name" value="MethylDNA_cys_MeTrfase_AS"/>
</dbReference>
<comment type="catalytic activity">
    <reaction evidence="1">
        <text>a 4-O-methyl-thymidine in DNA + L-cysteinyl-[protein] = a thymidine in DNA + S-methyl-L-cysteinyl-[protein]</text>
        <dbReference type="Rhea" id="RHEA:53428"/>
        <dbReference type="Rhea" id="RHEA-COMP:10131"/>
        <dbReference type="Rhea" id="RHEA-COMP:10132"/>
        <dbReference type="Rhea" id="RHEA-COMP:13555"/>
        <dbReference type="Rhea" id="RHEA-COMP:13556"/>
        <dbReference type="ChEBI" id="CHEBI:29950"/>
        <dbReference type="ChEBI" id="CHEBI:82612"/>
        <dbReference type="ChEBI" id="CHEBI:137386"/>
        <dbReference type="ChEBI" id="CHEBI:137387"/>
        <dbReference type="EC" id="2.1.1.63"/>
    </reaction>
</comment>
<dbReference type="GO" id="GO:0006281">
    <property type="term" value="P:DNA repair"/>
    <property type="evidence" value="ECO:0007669"/>
    <property type="project" value="UniProtKB-KW"/>
</dbReference>
<keyword evidence="9" id="KW-1185">Reference proteome</keyword>
<evidence type="ECO:0000313" key="9">
    <source>
        <dbReference type="Proteomes" id="UP000366051"/>
    </source>
</evidence>
<evidence type="ECO:0000256" key="3">
    <source>
        <dbReference type="ARBA" id="ARBA00022679"/>
    </source>
</evidence>
<reference evidence="9" key="1">
    <citation type="submission" date="2019-11" db="EMBL/GenBank/DDBJ databases">
        <title>Genome sequence of Heliorestis convoluta strain HH, an alkaliphilic and minimalistic phototrophic bacterium from a soda lake in Egypt.</title>
        <authorList>
            <person name="Dewey E.D."/>
            <person name="Stokes L.M."/>
            <person name="Burchell B.M."/>
            <person name="Shaffer K.N."/>
            <person name="Huntington A.M."/>
            <person name="Baker J.M."/>
            <person name="Nadendla S."/>
            <person name="Giglio M.G."/>
            <person name="Touchman J.W."/>
            <person name="Blankenship R.E."/>
            <person name="Madigan M.T."/>
            <person name="Sattley W.M."/>
        </authorList>
    </citation>
    <scope>NUCLEOTIDE SEQUENCE [LARGE SCALE GENOMIC DNA]</scope>
    <source>
        <strain evidence="9">HH</strain>
    </source>
</reference>
<dbReference type="InterPro" id="IPR036388">
    <property type="entry name" value="WH-like_DNA-bd_sf"/>
</dbReference>
<dbReference type="EC" id="2.1.1.63" evidence="8"/>
<keyword evidence="3 8" id="KW-0808">Transferase</keyword>
<dbReference type="OrthoDB" id="9789813at2"/>
<evidence type="ECO:0000256" key="1">
    <source>
        <dbReference type="ARBA" id="ARBA00001286"/>
    </source>
</evidence>
<dbReference type="PROSITE" id="PS00374">
    <property type="entry name" value="MGMT"/>
    <property type="match status" value="1"/>
</dbReference>
<proteinExistence type="predicted"/>
<dbReference type="NCBIfam" id="TIGR00589">
    <property type="entry name" value="ogt"/>
    <property type="match status" value="1"/>
</dbReference>
<evidence type="ECO:0000256" key="4">
    <source>
        <dbReference type="ARBA" id="ARBA00022763"/>
    </source>
</evidence>
<name>A0A5Q2MZ36_9FIRM</name>
<accession>A0A5Q2MZ36</accession>
<evidence type="ECO:0000259" key="7">
    <source>
        <dbReference type="Pfam" id="PF01035"/>
    </source>
</evidence>
<dbReference type="InterPro" id="IPR014048">
    <property type="entry name" value="MethylDNA_cys_MeTrfase_DNA-bd"/>
</dbReference>
<keyword evidence="4" id="KW-0227">DNA damage</keyword>
<evidence type="ECO:0000256" key="5">
    <source>
        <dbReference type="ARBA" id="ARBA00023204"/>
    </source>
</evidence>
<dbReference type="RefSeq" id="WP_153724009.1">
    <property type="nucleotide sequence ID" value="NZ_CP045875.1"/>
</dbReference>
<evidence type="ECO:0000313" key="8">
    <source>
        <dbReference type="EMBL" id="QGG46436.1"/>
    </source>
</evidence>
<organism evidence="8 9">
    <name type="scientific">Heliorestis convoluta</name>
    <dbReference type="NCBI Taxonomy" id="356322"/>
    <lineage>
        <taxon>Bacteria</taxon>
        <taxon>Bacillati</taxon>
        <taxon>Bacillota</taxon>
        <taxon>Clostridia</taxon>
        <taxon>Eubacteriales</taxon>
        <taxon>Heliobacteriaceae</taxon>
        <taxon>Heliorestis</taxon>
    </lineage>
</organism>
<protein>
    <submittedName>
        <fullName evidence="8">Methylated-DNA-[protein]-cysteine S-methyltransferase</fullName>
        <ecNumber evidence="8">2.1.1.63</ecNumber>
    </submittedName>
</protein>
<dbReference type="AlphaFoldDB" id="A0A5Q2MZ36"/>
<dbReference type="Gene3D" id="1.10.10.10">
    <property type="entry name" value="Winged helix-like DNA-binding domain superfamily/Winged helix DNA-binding domain"/>
    <property type="match status" value="1"/>
</dbReference>
<keyword evidence="5" id="KW-0234">DNA repair</keyword>
<dbReference type="SUPFAM" id="SSF46767">
    <property type="entry name" value="Methylated DNA-protein cysteine methyltransferase, C-terminal domain"/>
    <property type="match status" value="1"/>
</dbReference>
<dbReference type="KEGG" id="hcv:FTV88_0257"/>
<dbReference type="GO" id="GO:0032259">
    <property type="term" value="P:methylation"/>
    <property type="evidence" value="ECO:0007669"/>
    <property type="project" value="UniProtKB-KW"/>
</dbReference>
<dbReference type="PANTHER" id="PTHR10815">
    <property type="entry name" value="METHYLATED-DNA--PROTEIN-CYSTEINE METHYLTRANSFERASE"/>
    <property type="match status" value="1"/>
</dbReference>
<keyword evidence="2 8" id="KW-0489">Methyltransferase</keyword>
<dbReference type="Proteomes" id="UP000366051">
    <property type="component" value="Chromosome"/>
</dbReference>
<evidence type="ECO:0000256" key="6">
    <source>
        <dbReference type="ARBA" id="ARBA00049348"/>
    </source>
</evidence>
<dbReference type="EMBL" id="CP045875">
    <property type="protein sequence ID" value="QGG46436.1"/>
    <property type="molecule type" value="Genomic_DNA"/>
</dbReference>